<dbReference type="PROSITE" id="PS51257">
    <property type="entry name" value="PROKAR_LIPOPROTEIN"/>
    <property type="match status" value="1"/>
</dbReference>
<dbReference type="InterPro" id="IPR000914">
    <property type="entry name" value="SBP_5_dom"/>
</dbReference>
<reference evidence="5 6" key="1">
    <citation type="journal article" date="2019" name="Int. J. Syst. Evol. Microbiol.">
        <title>The Global Catalogue of Microorganisms (GCM) 10K type strain sequencing project: providing services to taxonomists for standard genome sequencing and annotation.</title>
        <authorList>
            <consortium name="The Broad Institute Genomics Platform"/>
            <consortium name="The Broad Institute Genome Sequencing Center for Infectious Disease"/>
            <person name="Wu L."/>
            <person name="Ma J."/>
        </authorList>
    </citation>
    <scope>NUCLEOTIDE SEQUENCE [LARGE SCALE GENOMIC DNA]</scope>
    <source>
        <strain evidence="5 6">RDMS1</strain>
    </source>
</reference>
<gene>
    <name evidence="5" type="ORF">ACFQL7_07645</name>
</gene>
<accession>A0ABD5YKA0</accession>
<evidence type="ECO:0000313" key="6">
    <source>
        <dbReference type="Proteomes" id="UP001596417"/>
    </source>
</evidence>
<evidence type="ECO:0000259" key="4">
    <source>
        <dbReference type="Pfam" id="PF00496"/>
    </source>
</evidence>
<dbReference type="Pfam" id="PF00496">
    <property type="entry name" value="SBP_bac_5"/>
    <property type="match status" value="1"/>
</dbReference>
<evidence type="ECO:0000313" key="5">
    <source>
        <dbReference type="EMBL" id="MFC7189744.1"/>
    </source>
</evidence>
<dbReference type="Proteomes" id="UP001596417">
    <property type="component" value="Unassembled WGS sequence"/>
</dbReference>
<evidence type="ECO:0000256" key="2">
    <source>
        <dbReference type="ARBA" id="ARBA00022448"/>
    </source>
</evidence>
<dbReference type="AlphaFoldDB" id="A0ABD5YKA0"/>
<comment type="caution">
    <text evidence="5">The sequence shown here is derived from an EMBL/GenBank/DDBJ whole genome shotgun (WGS) entry which is preliminary data.</text>
</comment>
<evidence type="ECO:0000256" key="3">
    <source>
        <dbReference type="ARBA" id="ARBA00022729"/>
    </source>
</evidence>
<dbReference type="PANTHER" id="PTHR30290:SF9">
    <property type="entry name" value="OLIGOPEPTIDE-BINDING PROTEIN APPA"/>
    <property type="match status" value="1"/>
</dbReference>
<protein>
    <submittedName>
        <fullName evidence="5">ABC transporter substrate-binding protein</fullName>
    </submittedName>
</protein>
<dbReference type="InterPro" id="IPR039424">
    <property type="entry name" value="SBP_5"/>
</dbReference>
<keyword evidence="2" id="KW-0813">Transport</keyword>
<sequence>MAQRTMARESTTKTRRQLLHTAGLIGVVGVAGCMGSNNESGGNGSGGGSSTTAAWIGEAGDGNLTKKHYNPLNFKEQQAAIYNYIWDPFAAQNDFTGEYYPYLITDWSVGKDAMQLQLRDGLTWWDGSKVDSKDLASTLKLEFLVNGAPETIDTISEKDKTTVEIGLKEPTNASILEQTILTKRLNIKHDVFKKYVSQYDQASSDDVQQKVREKLVNDKIEEPYGHGPWQVDQVTPGKITLKKYDKHPDADKINFPTVEFNQMGGGNQKRWGAIKTGNLDGTKSFVESSVGETFPDAIKHKNYPANWGMGLWFNHDDPVLKKRNVRWAIAHLFDRKTIAKNSDATKKPVKVPDGITNAATDKWLGDLTGKMKKYEKDTAKAERLLKKEGFTKKGGTWHEPNGKKFSLPINVPAGWSDFTLSVQTMVSQLKNFGIQSQVKTSDSSSYLSDLWPNGNFRVATYGWAAGIAYPYYTYRLTYADQEVQGAISPPDTVKIPPVGKPNGKLNTVDPNDVLGNLEKKVDKSTEKKLMQKLAWLYNYTLPCLPVQEKLDQIWYNTDGWEYPSKDDKAMTYYDGLFSWLPRQGKLKATQ</sequence>
<dbReference type="Gene3D" id="3.40.190.10">
    <property type="entry name" value="Periplasmic binding protein-like II"/>
    <property type="match status" value="1"/>
</dbReference>
<keyword evidence="3" id="KW-0732">Signal</keyword>
<proteinExistence type="inferred from homology"/>
<dbReference type="SUPFAM" id="SSF53850">
    <property type="entry name" value="Periplasmic binding protein-like II"/>
    <property type="match status" value="1"/>
</dbReference>
<evidence type="ECO:0000256" key="1">
    <source>
        <dbReference type="ARBA" id="ARBA00005695"/>
    </source>
</evidence>
<feature type="domain" description="Solute-binding protein family 5" evidence="4">
    <location>
        <begin position="98"/>
        <end position="481"/>
    </location>
</feature>
<dbReference type="EMBL" id="JBHTAX010000001">
    <property type="protein sequence ID" value="MFC7189744.1"/>
    <property type="molecule type" value="Genomic_DNA"/>
</dbReference>
<organism evidence="5 6">
    <name type="scientific">Halocatena marina</name>
    <dbReference type="NCBI Taxonomy" id="2934937"/>
    <lineage>
        <taxon>Archaea</taxon>
        <taxon>Methanobacteriati</taxon>
        <taxon>Methanobacteriota</taxon>
        <taxon>Stenosarchaea group</taxon>
        <taxon>Halobacteria</taxon>
        <taxon>Halobacteriales</taxon>
        <taxon>Natronomonadaceae</taxon>
        <taxon>Halocatena</taxon>
    </lineage>
</organism>
<dbReference type="PANTHER" id="PTHR30290">
    <property type="entry name" value="PERIPLASMIC BINDING COMPONENT OF ABC TRANSPORTER"/>
    <property type="match status" value="1"/>
</dbReference>
<dbReference type="Gene3D" id="3.10.105.10">
    <property type="entry name" value="Dipeptide-binding Protein, Domain 3"/>
    <property type="match status" value="1"/>
</dbReference>
<dbReference type="RefSeq" id="WP_390205180.1">
    <property type="nucleotide sequence ID" value="NZ_JBHSZC010000001.1"/>
</dbReference>
<name>A0ABD5YKA0_9EURY</name>
<comment type="similarity">
    <text evidence="1">Belongs to the bacterial solute-binding protein 5 family.</text>
</comment>
<keyword evidence="6" id="KW-1185">Reference proteome</keyword>